<dbReference type="Gene3D" id="2.160.10.10">
    <property type="entry name" value="Hexapeptide repeat proteins"/>
    <property type="match status" value="1"/>
</dbReference>
<evidence type="ECO:0000256" key="7">
    <source>
        <dbReference type="HAMAP-Rule" id="MF_00523"/>
    </source>
</evidence>
<dbReference type="HAMAP" id="MF_00523">
    <property type="entry name" value="LpxD"/>
    <property type="match status" value="1"/>
</dbReference>
<comment type="pathway">
    <text evidence="7">Bacterial outer membrane biogenesis; LPS lipid A biosynthesis.</text>
</comment>
<comment type="similarity">
    <text evidence="7">Belongs to the transferase hexapeptide repeat family. LpxD subfamily.</text>
</comment>
<evidence type="ECO:0000256" key="3">
    <source>
        <dbReference type="ARBA" id="ARBA00022679"/>
    </source>
</evidence>
<dbReference type="PANTHER" id="PTHR43378">
    <property type="entry name" value="UDP-3-O-ACYLGLUCOSAMINE N-ACYLTRANSFERASE"/>
    <property type="match status" value="1"/>
</dbReference>
<evidence type="ECO:0000256" key="1">
    <source>
        <dbReference type="ARBA" id="ARBA00022516"/>
    </source>
</evidence>
<dbReference type="KEGG" id="mtar:DF168_02224"/>
<evidence type="ECO:0000256" key="4">
    <source>
        <dbReference type="ARBA" id="ARBA00022737"/>
    </source>
</evidence>
<keyword evidence="4 7" id="KW-0677">Repeat</keyword>
<protein>
    <recommendedName>
        <fullName evidence="7">UDP-3-O-acylglucosamine N-acyltransferase</fullName>
        <ecNumber evidence="7">2.3.1.191</ecNumber>
    </recommendedName>
</protein>
<keyword evidence="2 7" id="KW-0441">Lipid A biosynthesis</keyword>
<keyword evidence="3 7" id="KW-0808">Transferase</keyword>
<dbReference type="InterPro" id="IPR007691">
    <property type="entry name" value="LpxD"/>
</dbReference>
<dbReference type="GO" id="GO:0103118">
    <property type="term" value="F:UDP-3-O-[(3R)-3-hydroxyacyl]-glucosamine N-acyltransferase activity"/>
    <property type="evidence" value="ECO:0007669"/>
    <property type="project" value="UniProtKB-EC"/>
</dbReference>
<dbReference type="Gene3D" id="3.40.1390.10">
    <property type="entry name" value="MurE/MurF, N-terminal domain"/>
    <property type="match status" value="1"/>
</dbReference>
<dbReference type="GO" id="GO:0009245">
    <property type="term" value="P:lipid A biosynthetic process"/>
    <property type="evidence" value="ECO:0007669"/>
    <property type="project" value="UniProtKB-UniRule"/>
</dbReference>
<dbReference type="EMBL" id="CP029803">
    <property type="protein sequence ID" value="AWT60999.1"/>
    <property type="molecule type" value="Genomic_DNA"/>
</dbReference>
<gene>
    <name evidence="7 9" type="primary">lpxD</name>
    <name evidence="9" type="ORF">DF168_02224</name>
</gene>
<proteinExistence type="inferred from homology"/>
<dbReference type="Pfam" id="PF04613">
    <property type="entry name" value="LpxD"/>
    <property type="match status" value="1"/>
</dbReference>
<dbReference type="PROSITE" id="PS00101">
    <property type="entry name" value="HEXAPEP_TRANSFERASES"/>
    <property type="match status" value="1"/>
</dbReference>
<dbReference type="InterPro" id="IPR020573">
    <property type="entry name" value="UDP_GlcNAc_AcTrfase_non-rep"/>
</dbReference>
<dbReference type="PANTHER" id="PTHR43378:SF2">
    <property type="entry name" value="UDP-3-O-ACYLGLUCOSAMINE N-ACYLTRANSFERASE 1, MITOCHONDRIAL-RELATED"/>
    <property type="match status" value="1"/>
</dbReference>
<comment type="function">
    <text evidence="7">Catalyzes the N-acylation of UDP-3-O-acylglucosamine using 3-hydroxyacyl-ACP as the acyl donor. Is involved in the biosynthesis of lipid A, a phosphorylated glycolipid that anchors the lipopolysaccharide to the outer membrane of the cell.</text>
</comment>
<dbReference type="AlphaFoldDB" id="A0A2Z4AF37"/>
<dbReference type="Proteomes" id="UP000247465">
    <property type="component" value="Chromosome"/>
</dbReference>
<dbReference type="UniPathway" id="UPA00973"/>
<comment type="catalytic activity">
    <reaction evidence="7">
        <text>a UDP-3-O-[(3R)-3-hydroxyacyl]-alpha-D-glucosamine + a (3R)-hydroxyacyl-[ACP] = a UDP-2-N,3-O-bis[(3R)-3-hydroxyacyl]-alpha-D-glucosamine + holo-[ACP] + H(+)</text>
        <dbReference type="Rhea" id="RHEA:53836"/>
        <dbReference type="Rhea" id="RHEA-COMP:9685"/>
        <dbReference type="Rhea" id="RHEA-COMP:9945"/>
        <dbReference type="ChEBI" id="CHEBI:15378"/>
        <dbReference type="ChEBI" id="CHEBI:64479"/>
        <dbReference type="ChEBI" id="CHEBI:78827"/>
        <dbReference type="ChEBI" id="CHEBI:137740"/>
        <dbReference type="ChEBI" id="CHEBI:137748"/>
        <dbReference type="EC" id="2.3.1.191"/>
    </reaction>
</comment>
<comment type="subunit">
    <text evidence="7">Homotrimer.</text>
</comment>
<feature type="active site" description="Proton acceptor" evidence="7">
    <location>
        <position position="245"/>
    </location>
</feature>
<dbReference type="SUPFAM" id="SSF51161">
    <property type="entry name" value="Trimeric LpxA-like enzymes"/>
    <property type="match status" value="1"/>
</dbReference>
<keyword evidence="1 7" id="KW-0444">Lipid biosynthesis</keyword>
<evidence type="ECO:0000313" key="10">
    <source>
        <dbReference type="Proteomes" id="UP000247465"/>
    </source>
</evidence>
<evidence type="ECO:0000256" key="6">
    <source>
        <dbReference type="ARBA" id="ARBA00023315"/>
    </source>
</evidence>
<dbReference type="InterPro" id="IPR011004">
    <property type="entry name" value="Trimer_LpxA-like_sf"/>
</dbReference>
<dbReference type="InterPro" id="IPR018357">
    <property type="entry name" value="Hexapep_transf_CS"/>
</dbReference>
<evidence type="ECO:0000259" key="8">
    <source>
        <dbReference type="Pfam" id="PF04613"/>
    </source>
</evidence>
<evidence type="ECO:0000256" key="5">
    <source>
        <dbReference type="ARBA" id="ARBA00023098"/>
    </source>
</evidence>
<feature type="domain" description="UDP-3-O-[3-hydroxymyristoyl] glucosamine N-acyltransferase non-repeat region" evidence="8">
    <location>
        <begin position="24"/>
        <end position="92"/>
    </location>
</feature>
<sequence length="349" mass="37746">MQIRFTVEDILEILKDGRRRGVTDRDITGIASLQEAEPGDLSFLGNRKYRQHVAGSKATVILVPEDYDGEPRKNQILILVNDPSRALALLCERVERELKPDLTPGVDPCARIDPLAAVHPTARIGPMCVIEPHVLIGKECNLEARVFVGRYARIGSNCHLSCGAYVGPYCSLGERVSLMPGVVIGSDGFGYGGNDGAIQKIPQIGNVELEDDVEIGANSTIDRARFGETRIGRGSKIDNLVHIAHNVRIGENCLIAAQTGVSGSTVIESGVEIGGQVGLVGHINIGKESQLGAQSGISKDLPPGSKVTGTPAYSFLEDRRIEVLKRRLPELFKRVSNLENRGEEEKESL</sequence>
<dbReference type="InterPro" id="IPR001451">
    <property type="entry name" value="Hexapep"/>
</dbReference>
<dbReference type="NCBIfam" id="NF002060">
    <property type="entry name" value="PRK00892.1"/>
    <property type="match status" value="1"/>
</dbReference>
<evidence type="ECO:0000256" key="2">
    <source>
        <dbReference type="ARBA" id="ARBA00022556"/>
    </source>
</evidence>
<keyword evidence="5 7" id="KW-0443">Lipid metabolism</keyword>
<dbReference type="GO" id="GO:0016410">
    <property type="term" value="F:N-acyltransferase activity"/>
    <property type="evidence" value="ECO:0007669"/>
    <property type="project" value="InterPro"/>
</dbReference>
<name>A0A2Z4AF37_9BACT</name>
<dbReference type="EC" id="2.3.1.191" evidence="7"/>
<accession>A0A2Z4AF37</accession>
<reference evidence="9 10" key="1">
    <citation type="submission" date="2018-06" db="EMBL/GenBank/DDBJ databases">
        <title>Draft Genome Sequence of a Novel Marine Bacterium Related to the Verrucomicrobia.</title>
        <authorList>
            <person name="Vosseberg J."/>
            <person name="Martijn J."/>
            <person name="Ettema T.J.G."/>
        </authorList>
    </citation>
    <scope>NUCLEOTIDE SEQUENCE [LARGE SCALE GENOMIC DNA]</scope>
    <source>
        <strain evidence="9">TARA_B100001123</strain>
    </source>
</reference>
<dbReference type="NCBIfam" id="TIGR01853">
    <property type="entry name" value="lipid_A_lpxD"/>
    <property type="match status" value="1"/>
</dbReference>
<dbReference type="CDD" id="cd03352">
    <property type="entry name" value="LbH_LpxD"/>
    <property type="match status" value="1"/>
</dbReference>
<dbReference type="Pfam" id="PF00132">
    <property type="entry name" value="Hexapep"/>
    <property type="match status" value="1"/>
</dbReference>
<evidence type="ECO:0000313" key="9">
    <source>
        <dbReference type="EMBL" id="AWT60999.1"/>
    </source>
</evidence>
<keyword evidence="6 7" id="KW-0012">Acyltransferase</keyword>
<organism evidence="9 10">
    <name type="scientific">Candidatus Moanibacter tarae</name>
    <dbReference type="NCBI Taxonomy" id="2200854"/>
    <lineage>
        <taxon>Bacteria</taxon>
        <taxon>Pseudomonadati</taxon>
        <taxon>Verrucomicrobiota</taxon>
        <taxon>Opitutia</taxon>
        <taxon>Puniceicoccales</taxon>
        <taxon>Puniceicoccales incertae sedis</taxon>
        <taxon>Candidatus Moanibacter</taxon>
    </lineage>
</organism>
<dbReference type="GO" id="GO:0016020">
    <property type="term" value="C:membrane"/>
    <property type="evidence" value="ECO:0007669"/>
    <property type="project" value="GOC"/>
</dbReference>